<dbReference type="Pfam" id="PF13976">
    <property type="entry name" value="gag_pre-integrs"/>
    <property type="match status" value="1"/>
</dbReference>
<dbReference type="PANTHER" id="PTHR11439">
    <property type="entry name" value="GAG-POL-RELATED RETROTRANSPOSON"/>
    <property type="match status" value="1"/>
</dbReference>
<feature type="domain" description="CCHC-type" evidence="3">
    <location>
        <begin position="258"/>
        <end position="273"/>
    </location>
</feature>
<evidence type="ECO:0000313" key="4">
    <source>
        <dbReference type="EMBL" id="GEU57736.1"/>
    </source>
</evidence>
<dbReference type="InterPro" id="IPR036875">
    <property type="entry name" value="Znf_CCHC_sf"/>
</dbReference>
<sequence>MDQQYPIVAKIPILDTRKFKQWQFRIQQYLQHEHYALWEVIEFGDSYEIPTSTTDTTTTDTTSGETGTKSRRTVTLTAEDMQKKKNDIDEDDMEEIDIKWNMALLSMRADKFWKRTWKKISIQGLDVAGFDKSKVECFNSHKMGHFARECRAPRSQDRGRRDNFRLGSKAEEQAPKALMEIDGDLSWTGLPECKDDTVTDYSRPEPTIESSPDDDKKRNPSVSETVASPIIPKPFVKFVKASDSQSKSLYFVMKKKACFNCGDFNHLAYDCRKMIKRGTTRSQNNTYKIPTHRPGVHRPHGLPMRPIRSNMNDARLNRTSFNKPAHSYTNRPFQRKSSVRSQYRALWVPTVNRNFPLLIENYPLGSSQNNIDDKGYWDSGCSRHMTGNISYLSDYEPFDGRYVSLGQGGCKITRKGTIKTGKLEFENVYFIKDLKYNLFSVSQICDNKNNVLFTDSECIVLGRDFKLLDDANVLLKAPRQHNMRLGHLYFKTMNKLVRHNLVRGLPTKCFENDHNCTACLKEKQHKASCTKDAVGQEVKKDVSTLRYIALPNWAHDAFLESSPSKSQDDCNTKVPESSGNTNHTVTSTIPPANQVETLTVEYPIPTAKPKKIFDALQDPSWVKAMQEELLQFKIQKVWTLVDCPNGEEGIDYDEVFAPVARIKAIRLFLAYASFMGFTVYQMDVKNAFLYGTIDEEVEFEALMHEKFQMSAMGVRSSNTPMDKENPWGKDGTVKDVDLYLYRSMIGSLMYLTASRPDIMFAVCDCARHQFWSTARIETTDEGTKILATVDRILRTVTESSIRRNLKGEGSGTPTEPHHSPSPEAQPSSDTHISSPTLPTVTTIPTVTPSKTTPLRQYTRRARIAQSSALPPIADEPTYPMRDVSQGEGINHSGDDAPIKGKRLDEEEVATKRVSSDTEEIRLDEGSGGVQVVPTVAAVAPANVSIYTGSRMVPTASTNISTATPIFTTATTVTPYTRRKGKEKMVETHIPKKKKRLQEHINIQFAKELEEELGREAQRMNAQIFRHEEIAKIHAKE</sequence>
<evidence type="ECO:0000256" key="2">
    <source>
        <dbReference type="SAM" id="MobiDB-lite"/>
    </source>
</evidence>
<comment type="caution">
    <text evidence="4">The sequence shown here is derived from an EMBL/GenBank/DDBJ whole genome shotgun (WGS) entry which is preliminary data.</text>
</comment>
<dbReference type="InterPro" id="IPR025724">
    <property type="entry name" value="GAG-pre-integrase_dom"/>
</dbReference>
<dbReference type="InterPro" id="IPR054722">
    <property type="entry name" value="PolX-like_BBD"/>
</dbReference>
<dbReference type="EMBL" id="BKCJ010003883">
    <property type="protein sequence ID" value="GEU57736.1"/>
    <property type="molecule type" value="Genomic_DNA"/>
</dbReference>
<keyword evidence="1" id="KW-0863">Zinc-finger</keyword>
<organism evidence="4">
    <name type="scientific">Tanacetum cinerariifolium</name>
    <name type="common">Dalmatian daisy</name>
    <name type="synonym">Chrysanthemum cinerariifolium</name>
    <dbReference type="NCBI Taxonomy" id="118510"/>
    <lineage>
        <taxon>Eukaryota</taxon>
        <taxon>Viridiplantae</taxon>
        <taxon>Streptophyta</taxon>
        <taxon>Embryophyta</taxon>
        <taxon>Tracheophyta</taxon>
        <taxon>Spermatophyta</taxon>
        <taxon>Magnoliopsida</taxon>
        <taxon>eudicotyledons</taxon>
        <taxon>Gunneridae</taxon>
        <taxon>Pentapetalae</taxon>
        <taxon>asterids</taxon>
        <taxon>campanulids</taxon>
        <taxon>Asterales</taxon>
        <taxon>Asteraceae</taxon>
        <taxon>Asteroideae</taxon>
        <taxon>Anthemideae</taxon>
        <taxon>Anthemidinae</taxon>
        <taxon>Tanacetum</taxon>
    </lineage>
</organism>
<feature type="region of interest" description="Disordered" evidence="2">
    <location>
        <begin position="284"/>
        <end position="303"/>
    </location>
</feature>
<dbReference type="SMART" id="SM00343">
    <property type="entry name" value="ZnF_C2HC"/>
    <property type="match status" value="2"/>
</dbReference>
<reference evidence="4" key="1">
    <citation type="journal article" date="2019" name="Sci. Rep.">
        <title>Draft genome of Tanacetum cinerariifolium, the natural source of mosquito coil.</title>
        <authorList>
            <person name="Yamashiro T."/>
            <person name="Shiraishi A."/>
            <person name="Satake H."/>
            <person name="Nakayama K."/>
        </authorList>
    </citation>
    <scope>NUCLEOTIDE SEQUENCE</scope>
</reference>
<feature type="region of interest" description="Disordered" evidence="2">
    <location>
        <begin position="800"/>
        <end position="851"/>
    </location>
</feature>
<dbReference type="AlphaFoldDB" id="A0A6L2L7U7"/>
<gene>
    <name evidence="4" type="ORF">Tci_029714</name>
</gene>
<feature type="compositionally biased region" description="Low complexity" evidence="2">
    <location>
        <begin position="51"/>
        <end position="67"/>
    </location>
</feature>
<keyword evidence="1" id="KW-0479">Metal-binding</keyword>
<accession>A0A6L2L7U7</accession>
<dbReference type="Gene3D" id="4.10.60.10">
    <property type="entry name" value="Zinc finger, CCHC-type"/>
    <property type="match status" value="1"/>
</dbReference>
<feature type="compositionally biased region" description="Polar residues" evidence="2">
    <location>
        <begin position="822"/>
        <end position="831"/>
    </location>
</feature>
<dbReference type="PANTHER" id="PTHR11439:SF495">
    <property type="entry name" value="REVERSE TRANSCRIPTASE, RNA-DEPENDENT DNA POLYMERASE-RELATED"/>
    <property type="match status" value="1"/>
</dbReference>
<protein>
    <recommendedName>
        <fullName evidence="3">CCHC-type domain-containing protein</fullName>
    </recommendedName>
</protein>
<feature type="compositionally biased region" description="Low complexity" evidence="2">
    <location>
        <begin position="832"/>
        <end position="851"/>
    </location>
</feature>
<feature type="region of interest" description="Disordered" evidence="2">
    <location>
        <begin position="560"/>
        <end position="588"/>
    </location>
</feature>
<proteinExistence type="predicted"/>
<keyword evidence="1" id="KW-0862">Zinc</keyword>
<dbReference type="Pfam" id="PF22936">
    <property type="entry name" value="Pol_BBD"/>
    <property type="match status" value="1"/>
</dbReference>
<feature type="compositionally biased region" description="Basic residues" evidence="2">
    <location>
        <begin position="290"/>
        <end position="300"/>
    </location>
</feature>
<dbReference type="GO" id="GO:0003676">
    <property type="term" value="F:nucleic acid binding"/>
    <property type="evidence" value="ECO:0007669"/>
    <property type="project" value="InterPro"/>
</dbReference>
<feature type="region of interest" description="Disordered" evidence="2">
    <location>
        <begin position="195"/>
        <end position="225"/>
    </location>
</feature>
<dbReference type="GO" id="GO:0008270">
    <property type="term" value="F:zinc ion binding"/>
    <property type="evidence" value="ECO:0007669"/>
    <property type="project" value="UniProtKB-KW"/>
</dbReference>
<name>A0A6L2L7U7_TANCI</name>
<dbReference type="SUPFAM" id="SSF57756">
    <property type="entry name" value="Retrovirus zinc finger-like domains"/>
    <property type="match status" value="2"/>
</dbReference>
<dbReference type="InterPro" id="IPR013103">
    <property type="entry name" value="RVT_2"/>
</dbReference>
<feature type="compositionally biased region" description="Polar residues" evidence="2">
    <location>
        <begin position="574"/>
        <end position="588"/>
    </location>
</feature>
<dbReference type="InterPro" id="IPR001878">
    <property type="entry name" value="Znf_CCHC"/>
</dbReference>
<dbReference type="Pfam" id="PF07727">
    <property type="entry name" value="RVT_2"/>
    <property type="match status" value="1"/>
</dbReference>
<evidence type="ECO:0000259" key="3">
    <source>
        <dbReference type="PROSITE" id="PS50158"/>
    </source>
</evidence>
<feature type="region of interest" description="Disordered" evidence="2">
    <location>
        <begin position="51"/>
        <end position="70"/>
    </location>
</feature>
<dbReference type="Pfam" id="PF00098">
    <property type="entry name" value="zf-CCHC"/>
    <property type="match status" value="1"/>
</dbReference>
<dbReference type="PROSITE" id="PS50158">
    <property type="entry name" value="ZF_CCHC"/>
    <property type="match status" value="1"/>
</dbReference>
<evidence type="ECO:0000256" key="1">
    <source>
        <dbReference type="PROSITE-ProRule" id="PRU00047"/>
    </source>
</evidence>